<sequence>MKLYHGSTVEIKEIDIAKSKPNKDFGRGFYLSADRMQAQRLAEYKAYQIGGNPVVNVYDFDERLLTDGTLKVRRFDSYSKDWAEFIFANRQSKTGESIHDYDVVIGPIANDKVGVQVRKYFDKEITLETFLENLKYMKGITFQYFFGTEKAIKYLRKL</sequence>
<protein>
    <recommendedName>
        <fullName evidence="3">DUF3990 domain-containing protein</fullName>
    </recommendedName>
</protein>
<dbReference type="AlphaFoldDB" id="A0A9R1CCM6"/>
<gene>
    <name evidence="1" type="ORF">PRLR5076_29810</name>
</gene>
<evidence type="ECO:0000313" key="1">
    <source>
        <dbReference type="EMBL" id="GJG60130.1"/>
    </source>
</evidence>
<dbReference type="RefSeq" id="WP_223926614.1">
    <property type="nucleotide sequence ID" value="NZ_BPTU01000002.1"/>
</dbReference>
<dbReference type="Proteomes" id="UP000825483">
    <property type="component" value="Unassembled WGS sequence"/>
</dbReference>
<dbReference type="GeneID" id="72465823"/>
<name>A0A9R1CCM6_9BACT</name>
<keyword evidence="2" id="KW-1185">Reference proteome</keyword>
<evidence type="ECO:0008006" key="3">
    <source>
        <dbReference type="Google" id="ProtNLM"/>
    </source>
</evidence>
<reference evidence="1" key="1">
    <citation type="journal article" date="2022" name="Int. J. Syst. Evol. Microbiol.">
        <title>Prevotella lacticifex sp. nov., isolated from the rumen of cows.</title>
        <authorList>
            <person name="Shinkai T."/>
            <person name="Ikeyama N."/>
            <person name="Kumagai M."/>
            <person name="Ohmori H."/>
            <person name="Sakamoto M."/>
            <person name="Ohkuma M."/>
            <person name="Mitsumori M."/>
        </authorList>
    </citation>
    <scope>NUCLEOTIDE SEQUENCE</scope>
    <source>
        <strain evidence="1">R5076</strain>
    </source>
</reference>
<evidence type="ECO:0000313" key="2">
    <source>
        <dbReference type="Proteomes" id="UP000825483"/>
    </source>
</evidence>
<dbReference type="InterPro" id="IPR025051">
    <property type="entry name" value="DUF3990"/>
</dbReference>
<dbReference type="Pfam" id="PF13151">
    <property type="entry name" value="DUF3990"/>
    <property type="match status" value="1"/>
</dbReference>
<organism evidence="1 2">
    <name type="scientific">Prevotella lacticifex</name>
    <dbReference type="NCBI Taxonomy" id="2854755"/>
    <lineage>
        <taxon>Bacteria</taxon>
        <taxon>Pseudomonadati</taxon>
        <taxon>Bacteroidota</taxon>
        <taxon>Bacteroidia</taxon>
        <taxon>Bacteroidales</taxon>
        <taxon>Prevotellaceae</taxon>
        <taxon>Prevotella</taxon>
    </lineage>
</organism>
<accession>A0A9R1CCM6</accession>
<proteinExistence type="predicted"/>
<comment type="caution">
    <text evidence="1">The sequence shown here is derived from an EMBL/GenBank/DDBJ whole genome shotgun (WGS) entry which is preliminary data.</text>
</comment>
<dbReference type="EMBL" id="BPUB01000002">
    <property type="protein sequence ID" value="GJG60130.1"/>
    <property type="molecule type" value="Genomic_DNA"/>
</dbReference>